<keyword evidence="4" id="KW-1185">Reference proteome</keyword>
<dbReference type="EnsemblMetazoa" id="AMIN004579-RA">
    <property type="protein sequence ID" value="AMIN004579-PA"/>
    <property type="gene ID" value="AMIN004579"/>
</dbReference>
<evidence type="ECO:0000256" key="2">
    <source>
        <dbReference type="SAM" id="SignalP"/>
    </source>
</evidence>
<dbReference type="AlphaFoldDB" id="A0A182W2L9"/>
<keyword evidence="1" id="KW-0812">Transmembrane</keyword>
<evidence type="ECO:0000256" key="1">
    <source>
        <dbReference type="SAM" id="Phobius"/>
    </source>
</evidence>
<feature type="signal peptide" evidence="2">
    <location>
        <begin position="1"/>
        <end position="21"/>
    </location>
</feature>
<dbReference type="Proteomes" id="UP000075920">
    <property type="component" value="Unassembled WGS sequence"/>
</dbReference>
<feature type="chain" id="PRO_5008140748" description="DOMON domain-containing protein" evidence="2">
    <location>
        <begin position="22"/>
        <end position="248"/>
    </location>
</feature>
<keyword evidence="1" id="KW-1133">Transmembrane helix</keyword>
<protein>
    <recommendedName>
        <fullName evidence="5">DOMON domain-containing protein</fullName>
    </recommendedName>
</protein>
<feature type="transmembrane region" description="Helical" evidence="1">
    <location>
        <begin position="222"/>
        <end position="241"/>
    </location>
</feature>
<keyword evidence="2" id="KW-0732">Signal</keyword>
<reference evidence="3" key="2">
    <citation type="submission" date="2020-05" db="UniProtKB">
        <authorList>
            <consortium name="EnsemblMetazoa"/>
        </authorList>
    </citation>
    <scope>IDENTIFICATION</scope>
    <source>
        <strain evidence="3">MINIMUS1</strain>
    </source>
</reference>
<keyword evidence="1" id="KW-0472">Membrane</keyword>
<organism evidence="3 4">
    <name type="scientific">Anopheles minimus</name>
    <dbReference type="NCBI Taxonomy" id="112268"/>
    <lineage>
        <taxon>Eukaryota</taxon>
        <taxon>Metazoa</taxon>
        <taxon>Ecdysozoa</taxon>
        <taxon>Arthropoda</taxon>
        <taxon>Hexapoda</taxon>
        <taxon>Insecta</taxon>
        <taxon>Pterygota</taxon>
        <taxon>Neoptera</taxon>
        <taxon>Endopterygota</taxon>
        <taxon>Diptera</taxon>
        <taxon>Nematocera</taxon>
        <taxon>Culicoidea</taxon>
        <taxon>Culicidae</taxon>
        <taxon>Anophelinae</taxon>
        <taxon>Anopheles</taxon>
    </lineage>
</organism>
<evidence type="ECO:0008006" key="5">
    <source>
        <dbReference type="Google" id="ProtNLM"/>
    </source>
</evidence>
<evidence type="ECO:0000313" key="3">
    <source>
        <dbReference type="EnsemblMetazoa" id="AMIN004579-PA"/>
    </source>
</evidence>
<reference evidence="4" key="1">
    <citation type="submission" date="2013-03" db="EMBL/GenBank/DDBJ databases">
        <title>The Genome Sequence of Anopheles minimus MINIMUS1.</title>
        <authorList>
            <consortium name="The Broad Institute Genomics Platform"/>
            <person name="Neafsey D.E."/>
            <person name="Walton C."/>
            <person name="Walker B."/>
            <person name="Young S.K."/>
            <person name="Zeng Q."/>
            <person name="Gargeya S."/>
            <person name="Fitzgerald M."/>
            <person name="Haas B."/>
            <person name="Abouelleil A."/>
            <person name="Allen A.W."/>
            <person name="Alvarado L."/>
            <person name="Arachchi H.M."/>
            <person name="Berlin A.M."/>
            <person name="Chapman S.B."/>
            <person name="Gainer-Dewar J."/>
            <person name="Goldberg J."/>
            <person name="Griggs A."/>
            <person name="Gujja S."/>
            <person name="Hansen M."/>
            <person name="Howarth C."/>
            <person name="Imamovic A."/>
            <person name="Ireland A."/>
            <person name="Larimer J."/>
            <person name="McCowan C."/>
            <person name="Murphy C."/>
            <person name="Pearson M."/>
            <person name="Poon T.W."/>
            <person name="Priest M."/>
            <person name="Roberts A."/>
            <person name="Saif S."/>
            <person name="Shea T."/>
            <person name="Sisk P."/>
            <person name="Sykes S."/>
            <person name="Wortman J."/>
            <person name="Nusbaum C."/>
            <person name="Birren B."/>
        </authorList>
    </citation>
    <scope>NUCLEOTIDE SEQUENCE [LARGE SCALE GENOMIC DNA]</scope>
    <source>
        <strain evidence="4">MINIMUS1</strain>
    </source>
</reference>
<evidence type="ECO:0000313" key="4">
    <source>
        <dbReference type="Proteomes" id="UP000075920"/>
    </source>
</evidence>
<accession>A0A182W2L9</accession>
<dbReference type="VEuPathDB" id="VectorBase:AMIN004579"/>
<name>A0A182W2L9_9DIPT</name>
<sequence length="248" mass="28521">MIFRHASILVSFMLYTDRVLCSICLYHGFHEKFFTDLNYIIDDFDSDIWYVVAFQQPNLPYRTLYHLPQDIVSNRNCYGYTLRTRVGVILMELVCREAHASYDSFDIFTRPNGMYIAGSKGSQKEVRDFRVVHVMQLTKTTVLLVSCSTKMDTYGMLVLNREPPTAKDESQVHEIIEAKLPNPLHQWVNYTVTSVSQSGEGKCNCINHFVKSVDYQHDKRKGFVLITLVVAATVLGTVKVLRKFWLGG</sequence>
<proteinExistence type="predicted"/>